<protein>
    <submittedName>
        <fullName evidence="2">Uncharacterized protein</fullName>
    </submittedName>
</protein>
<sequence length="54" mass="5768">MTIFWMALTTALNGCLEILGTLLGTALAATFICFLIATLIAMVIEMYKDEPAAA</sequence>
<dbReference type="AlphaFoldDB" id="A0A250L6B0"/>
<dbReference type="EMBL" id="AP018357">
    <property type="protein sequence ID" value="BBA40107.1"/>
    <property type="molecule type" value="Genomic_DNA"/>
</dbReference>
<keyword evidence="1" id="KW-1133">Transmembrane helix</keyword>
<proteinExistence type="predicted"/>
<evidence type="ECO:0000313" key="7">
    <source>
        <dbReference type="Proteomes" id="UP001220209"/>
    </source>
</evidence>
<reference evidence="3" key="3">
    <citation type="submission" date="2021-01" db="EMBL/GenBank/DDBJ databases">
        <title>Outbreak of Burkholderia contaminns endophthalmitis traced to a clinical ventilation system.</title>
        <authorList>
            <person name="Lipuma J."/>
            <person name="Spilker T."/>
            <person name="Kratholm J."/>
        </authorList>
    </citation>
    <scope>NUCLEOTIDE SEQUENCE</scope>
    <source>
        <strain evidence="3">HI4954</strain>
    </source>
</reference>
<dbReference type="GeneID" id="93189118"/>
<name>A0A250L6B0_9BURK</name>
<evidence type="ECO:0000313" key="5">
    <source>
        <dbReference type="EMBL" id="WFN19655.1"/>
    </source>
</evidence>
<organism evidence="2">
    <name type="scientific">Burkholderia contaminans</name>
    <dbReference type="NCBI Taxonomy" id="488447"/>
    <lineage>
        <taxon>Bacteria</taxon>
        <taxon>Pseudomonadati</taxon>
        <taxon>Pseudomonadota</taxon>
        <taxon>Betaproteobacteria</taxon>
        <taxon>Burkholderiales</taxon>
        <taxon>Burkholderiaceae</taxon>
        <taxon>Burkholderia</taxon>
        <taxon>Burkholderia cepacia complex</taxon>
    </lineage>
</organism>
<evidence type="ECO:0000313" key="3">
    <source>
        <dbReference type="EMBL" id="MBK1929559.1"/>
    </source>
</evidence>
<dbReference type="EMBL" id="JAENIB010000002">
    <property type="protein sequence ID" value="MBK1929559.1"/>
    <property type="molecule type" value="Genomic_DNA"/>
</dbReference>
<reference evidence="4 6" key="4">
    <citation type="submission" date="2021-03" db="EMBL/GenBank/DDBJ databases">
        <title>Clinical course, treatment and visual outcome of an outbreak of Burkholderia contaminans endophthalmitis following cataract surgery.</title>
        <authorList>
            <person name="Lind C."/>
            <person name="Olsen K."/>
            <person name="Angelsen N.K."/>
            <person name="Krefting E.A."/>
            <person name="Fossen K."/>
            <person name="Gravningen K."/>
            <person name="Depoorter E."/>
            <person name="Vandamme P."/>
            <person name="Bertelsen G."/>
        </authorList>
    </citation>
    <scope>NUCLEOTIDE SEQUENCE [LARGE SCALE GENOMIC DNA]</scope>
    <source>
        <strain evidence="4 6">51242556</strain>
    </source>
</reference>
<gene>
    <name evidence="2" type="ORF">BCCH1_25320</name>
    <name evidence="4" type="ORF">J4M89_06695</name>
    <name evidence="3" type="ORF">JIN94_06685</name>
    <name evidence="5" type="ORF">LXE91_27270</name>
</gene>
<keyword evidence="1" id="KW-0812">Transmembrane</keyword>
<evidence type="ECO:0000313" key="6">
    <source>
        <dbReference type="Proteomes" id="UP000664048"/>
    </source>
</evidence>
<accession>A0A250L6B0</accession>
<dbReference type="EMBL" id="JAGEMX010000002">
    <property type="protein sequence ID" value="MBO1829064.1"/>
    <property type="molecule type" value="Genomic_DNA"/>
</dbReference>
<keyword evidence="6" id="KW-1185">Reference proteome</keyword>
<dbReference type="Proteomes" id="UP000611459">
    <property type="component" value="Unassembled WGS sequence"/>
</dbReference>
<evidence type="ECO:0000256" key="1">
    <source>
        <dbReference type="SAM" id="Phobius"/>
    </source>
</evidence>
<evidence type="ECO:0000313" key="4">
    <source>
        <dbReference type="EMBL" id="MBO1829064.1"/>
    </source>
</evidence>
<reference evidence="2" key="2">
    <citation type="journal article" date="2017" name="Genome Announc.">
        <title>High-Quality Draft Genome Sequence of Burkholderia contaminans CH-1, a Gram-Negative Bacterium That Metabolizes 2-Azahypoxanthine, a Plant Growth-Regulating Compound.</title>
        <authorList>
            <person name="Choi J.-H."/>
            <person name="Sugiura H."/>
            <person name="Moriuchi R."/>
            <person name="Kawagishi H."/>
            <person name="Dohra H."/>
        </authorList>
    </citation>
    <scope>NUCLEOTIDE SEQUENCE</scope>
    <source>
        <strain evidence="2">CH-1</strain>
    </source>
</reference>
<keyword evidence="1" id="KW-0472">Membrane</keyword>
<dbReference type="EMBL" id="CP090641">
    <property type="protein sequence ID" value="WFN19655.1"/>
    <property type="molecule type" value="Genomic_DNA"/>
</dbReference>
<evidence type="ECO:0000313" key="2">
    <source>
        <dbReference type="EMBL" id="BBA40107.1"/>
    </source>
</evidence>
<dbReference type="Proteomes" id="UP000664048">
    <property type="component" value="Unassembled WGS sequence"/>
</dbReference>
<dbReference type="Proteomes" id="UP001220209">
    <property type="component" value="Chromosome 2"/>
</dbReference>
<reference evidence="5 7" key="5">
    <citation type="submission" date="2021-12" db="EMBL/GenBank/DDBJ databases">
        <title>Genomic and phenotypic characterization of three Burkholderia contaminans isolates recovered from different sources.</title>
        <authorList>
            <person name="Lopez De Volder A."/>
            <person name="Fan Y."/>
            <person name="Nunvar J."/>
            <person name="Herrera T."/>
            <person name="Timp W."/>
            <person name="Degrossi J."/>
        </authorList>
    </citation>
    <scope>NUCLEOTIDE SEQUENCE [LARGE SCALE GENOMIC DNA]</scope>
    <source>
        <strain evidence="5 7">LMG 23361</strain>
    </source>
</reference>
<dbReference type="RefSeq" id="WP_157644931.1">
    <property type="nucleotide sequence ID" value="NZ_AP018357.1"/>
</dbReference>
<feature type="transmembrane region" description="Helical" evidence="1">
    <location>
        <begin position="20"/>
        <end position="44"/>
    </location>
</feature>
<reference evidence="2" key="1">
    <citation type="journal article" date="2016" name="Biosci. Biotechnol. Biochem.">
        <title>Bioconversion of AHX to AOH by resting cells of Burkholderia contaminans CH-1.</title>
        <authorList>
            <person name="Choi J.H."/>
            <person name="Kikuchi A."/>
            <person name="Pumkaeo P."/>
            <person name="Hirai H."/>
            <person name="Tokuyama S."/>
            <person name="Kawagishi H."/>
        </authorList>
    </citation>
    <scope>NUCLEOTIDE SEQUENCE</scope>
    <source>
        <strain evidence="2">CH-1</strain>
    </source>
</reference>